<keyword evidence="1" id="KW-0472">Membrane</keyword>
<dbReference type="RefSeq" id="WP_247380468.1">
    <property type="nucleotide sequence ID" value="NZ_JALLGV010000008.1"/>
</dbReference>
<gene>
    <name evidence="2" type="ORF">ACFR9U_12970</name>
</gene>
<accession>A0ABD6CC93</accession>
<evidence type="ECO:0000256" key="1">
    <source>
        <dbReference type="SAM" id="Phobius"/>
    </source>
</evidence>
<keyword evidence="3" id="KW-1185">Reference proteome</keyword>
<sequence>MATATRSRLAVPEVDLKLLVATCALIAAEGWFLTTQTQSVVLPLIWMAPMDLFLLVAAVDETVALGEVAMILFFGRFILLPFMFLAPMNSFLLFYGLFMAPVDVVIVGYVLRSAGNTALGRAAG</sequence>
<evidence type="ECO:0000313" key="2">
    <source>
        <dbReference type="EMBL" id="MFD1587893.1"/>
    </source>
</evidence>
<reference evidence="2 3" key="1">
    <citation type="journal article" date="2019" name="Int. J. Syst. Evol. Microbiol.">
        <title>The Global Catalogue of Microorganisms (GCM) 10K type strain sequencing project: providing services to taxonomists for standard genome sequencing and annotation.</title>
        <authorList>
            <consortium name="The Broad Institute Genomics Platform"/>
            <consortium name="The Broad Institute Genome Sequencing Center for Infectious Disease"/>
            <person name="Wu L."/>
            <person name="Ma J."/>
        </authorList>
    </citation>
    <scope>NUCLEOTIDE SEQUENCE [LARGE SCALE GENOMIC DNA]</scope>
    <source>
        <strain evidence="2 3">CGMCC 1.12125</strain>
    </source>
</reference>
<comment type="caution">
    <text evidence="2">The sequence shown here is derived from an EMBL/GenBank/DDBJ whole genome shotgun (WGS) entry which is preliminary data.</text>
</comment>
<feature type="transmembrane region" description="Helical" evidence="1">
    <location>
        <begin position="92"/>
        <end position="111"/>
    </location>
</feature>
<keyword evidence="1" id="KW-0812">Transmembrane</keyword>
<organism evidence="2 3">
    <name type="scientific">Halorientalis brevis</name>
    <dbReference type="NCBI Taxonomy" id="1126241"/>
    <lineage>
        <taxon>Archaea</taxon>
        <taxon>Methanobacteriati</taxon>
        <taxon>Methanobacteriota</taxon>
        <taxon>Stenosarchaea group</taxon>
        <taxon>Halobacteria</taxon>
        <taxon>Halobacteriales</taxon>
        <taxon>Haloarculaceae</taxon>
        <taxon>Halorientalis</taxon>
    </lineage>
</organism>
<keyword evidence="1" id="KW-1133">Transmembrane helix</keyword>
<dbReference type="Proteomes" id="UP001597119">
    <property type="component" value="Unassembled WGS sequence"/>
</dbReference>
<evidence type="ECO:0000313" key="3">
    <source>
        <dbReference type="Proteomes" id="UP001597119"/>
    </source>
</evidence>
<name>A0ABD6CC93_9EURY</name>
<proteinExistence type="predicted"/>
<dbReference type="EMBL" id="JBHUDJ010000006">
    <property type="protein sequence ID" value="MFD1587893.1"/>
    <property type="molecule type" value="Genomic_DNA"/>
</dbReference>
<protein>
    <submittedName>
        <fullName evidence="2">Uncharacterized protein</fullName>
    </submittedName>
</protein>
<dbReference type="AlphaFoldDB" id="A0ABD6CC93"/>